<gene>
    <name evidence="2" type="ORF">GCM10011507_29130</name>
</gene>
<comment type="caution">
    <text evidence="2">The sequence shown here is derived from an EMBL/GenBank/DDBJ whole genome shotgun (WGS) entry which is preliminary data.</text>
</comment>
<accession>A0A916RYT3</accession>
<evidence type="ECO:0000313" key="2">
    <source>
        <dbReference type="EMBL" id="GGA75928.1"/>
    </source>
</evidence>
<reference evidence="2" key="2">
    <citation type="submission" date="2020-09" db="EMBL/GenBank/DDBJ databases">
        <authorList>
            <person name="Sun Q."/>
            <person name="Zhou Y."/>
        </authorList>
    </citation>
    <scope>NUCLEOTIDE SEQUENCE</scope>
    <source>
        <strain evidence="2">CGMCC 1.15447</strain>
    </source>
</reference>
<proteinExistence type="predicted"/>
<protein>
    <submittedName>
        <fullName evidence="2">Uncharacterized protein</fullName>
    </submittedName>
</protein>
<feature type="transmembrane region" description="Helical" evidence="1">
    <location>
        <begin position="32"/>
        <end position="55"/>
    </location>
</feature>
<dbReference type="EMBL" id="BMJB01000002">
    <property type="protein sequence ID" value="GGA75928.1"/>
    <property type="molecule type" value="Genomic_DNA"/>
</dbReference>
<keyword evidence="1" id="KW-0472">Membrane</keyword>
<evidence type="ECO:0000256" key="1">
    <source>
        <dbReference type="SAM" id="Phobius"/>
    </source>
</evidence>
<keyword evidence="3" id="KW-1185">Reference proteome</keyword>
<reference evidence="2" key="1">
    <citation type="journal article" date="2014" name="Int. J. Syst. Evol. Microbiol.">
        <title>Complete genome sequence of Corynebacterium casei LMG S-19264T (=DSM 44701T), isolated from a smear-ripened cheese.</title>
        <authorList>
            <consortium name="US DOE Joint Genome Institute (JGI-PGF)"/>
            <person name="Walter F."/>
            <person name="Albersmeier A."/>
            <person name="Kalinowski J."/>
            <person name="Ruckert C."/>
        </authorList>
    </citation>
    <scope>NUCLEOTIDE SEQUENCE</scope>
    <source>
        <strain evidence="2">CGMCC 1.15447</strain>
    </source>
</reference>
<dbReference type="Proteomes" id="UP000648801">
    <property type="component" value="Unassembled WGS sequence"/>
</dbReference>
<organism evidence="2 3">
    <name type="scientific">Edaphobacter acidisoli</name>
    <dbReference type="NCBI Taxonomy" id="2040573"/>
    <lineage>
        <taxon>Bacteria</taxon>
        <taxon>Pseudomonadati</taxon>
        <taxon>Acidobacteriota</taxon>
        <taxon>Terriglobia</taxon>
        <taxon>Terriglobales</taxon>
        <taxon>Acidobacteriaceae</taxon>
        <taxon>Edaphobacter</taxon>
    </lineage>
</organism>
<dbReference type="AlphaFoldDB" id="A0A916RYT3"/>
<keyword evidence="1" id="KW-1133">Transmembrane helix</keyword>
<name>A0A916RYT3_9BACT</name>
<keyword evidence="1" id="KW-0812">Transmembrane</keyword>
<sequence length="83" mass="8946">MLQTKAKCAIPGAQFKSYTEDMSELPRKPGPSLLSIALILGIFFLLVFVVSVLILPDHGKSLLKLTCVSVEPLHALTAIALLN</sequence>
<evidence type="ECO:0000313" key="3">
    <source>
        <dbReference type="Proteomes" id="UP000648801"/>
    </source>
</evidence>